<dbReference type="InterPro" id="IPR007274">
    <property type="entry name" value="Cop_transporter"/>
</dbReference>
<accession>A0A0D3KV09</accession>
<keyword evidence="5" id="KW-0813">Transport</keyword>
<evidence type="ECO:0000259" key="6">
    <source>
        <dbReference type="PROSITE" id="PS50846"/>
    </source>
</evidence>
<keyword evidence="8" id="KW-1185">Reference proteome</keyword>
<evidence type="ECO:0000256" key="1">
    <source>
        <dbReference type="ARBA" id="ARBA00022692"/>
    </source>
</evidence>
<dbReference type="KEGG" id="ehx:EMIHUDRAFT_200135"/>
<dbReference type="RefSeq" id="XP_005792023.1">
    <property type="nucleotide sequence ID" value="XM_005791966.1"/>
</dbReference>
<dbReference type="PANTHER" id="PTHR12483">
    <property type="entry name" value="SOLUTE CARRIER FAMILY 31 COPPER TRANSPORTERS"/>
    <property type="match status" value="1"/>
</dbReference>
<dbReference type="CDD" id="cd00371">
    <property type="entry name" value="HMA"/>
    <property type="match status" value="1"/>
</dbReference>
<reference evidence="7" key="2">
    <citation type="submission" date="2024-10" db="UniProtKB">
        <authorList>
            <consortium name="EnsemblProtists"/>
        </authorList>
    </citation>
    <scope>IDENTIFICATION</scope>
</reference>
<evidence type="ECO:0000313" key="8">
    <source>
        <dbReference type="Proteomes" id="UP000013827"/>
    </source>
</evidence>
<feature type="transmembrane region" description="Helical" evidence="5">
    <location>
        <begin position="87"/>
        <end position="107"/>
    </location>
</feature>
<dbReference type="GO" id="GO:0005375">
    <property type="term" value="F:copper ion transmembrane transporter activity"/>
    <property type="evidence" value="ECO:0007669"/>
    <property type="project" value="UniProtKB-UniRule"/>
</dbReference>
<dbReference type="GO" id="GO:0016020">
    <property type="term" value="C:membrane"/>
    <property type="evidence" value="ECO:0007669"/>
    <property type="project" value="UniProtKB-SubCell"/>
</dbReference>
<sequence>MPPMHMPPMHMPPMHMPPMAPMVMSFGAATSGVPFLFSSWKPATPAAFFFACALTMAAAAALEVALRALPHLERRLARGGRRLAHRNLLRAAHTVATTGLSYALMLLAMSFNVYIFAAVILGFGLGALFAGHLHEPPKTRPPRLAEMDSANPPTCEQLSVLRVSGMTCAACVVAVEVALRSVAGVTAAAVDLEAGSATVLSSSGGGGGLSAPPITQMLDAAR</sequence>
<protein>
    <recommendedName>
        <fullName evidence="5">Copper transport protein</fullName>
    </recommendedName>
</protein>
<keyword evidence="1 5" id="KW-0812">Transmembrane</keyword>
<reference evidence="8" key="1">
    <citation type="journal article" date="2013" name="Nature">
        <title>Pan genome of the phytoplankton Emiliania underpins its global distribution.</title>
        <authorList>
            <person name="Read B.A."/>
            <person name="Kegel J."/>
            <person name="Klute M.J."/>
            <person name="Kuo A."/>
            <person name="Lefebvre S.C."/>
            <person name="Maumus F."/>
            <person name="Mayer C."/>
            <person name="Miller J."/>
            <person name="Monier A."/>
            <person name="Salamov A."/>
            <person name="Young J."/>
            <person name="Aguilar M."/>
            <person name="Claverie J.M."/>
            <person name="Frickenhaus S."/>
            <person name="Gonzalez K."/>
            <person name="Herman E.K."/>
            <person name="Lin Y.C."/>
            <person name="Napier J."/>
            <person name="Ogata H."/>
            <person name="Sarno A.F."/>
            <person name="Shmutz J."/>
            <person name="Schroeder D."/>
            <person name="de Vargas C."/>
            <person name="Verret F."/>
            <person name="von Dassow P."/>
            <person name="Valentin K."/>
            <person name="Van de Peer Y."/>
            <person name="Wheeler G."/>
            <person name="Dacks J.B."/>
            <person name="Delwiche C.F."/>
            <person name="Dyhrman S.T."/>
            <person name="Glockner G."/>
            <person name="John U."/>
            <person name="Richards T."/>
            <person name="Worden A.Z."/>
            <person name="Zhang X."/>
            <person name="Grigoriev I.V."/>
            <person name="Allen A.E."/>
            <person name="Bidle K."/>
            <person name="Borodovsky M."/>
            <person name="Bowler C."/>
            <person name="Brownlee C."/>
            <person name="Cock J.M."/>
            <person name="Elias M."/>
            <person name="Gladyshev V.N."/>
            <person name="Groth M."/>
            <person name="Guda C."/>
            <person name="Hadaegh A."/>
            <person name="Iglesias-Rodriguez M.D."/>
            <person name="Jenkins J."/>
            <person name="Jones B.M."/>
            <person name="Lawson T."/>
            <person name="Leese F."/>
            <person name="Lindquist E."/>
            <person name="Lobanov A."/>
            <person name="Lomsadze A."/>
            <person name="Malik S.B."/>
            <person name="Marsh M.E."/>
            <person name="Mackinder L."/>
            <person name="Mock T."/>
            <person name="Mueller-Roeber B."/>
            <person name="Pagarete A."/>
            <person name="Parker M."/>
            <person name="Probert I."/>
            <person name="Quesneville H."/>
            <person name="Raines C."/>
            <person name="Rensing S.A."/>
            <person name="Riano-Pachon D.M."/>
            <person name="Richier S."/>
            <person name="Rokitta S."/>
            <person name="Shiraiwa Y."/>
            <person name="Soanes D.M."/>
            <person name="van der Giezen M."/>
            <person name="Wahlund T.M."/>
            <person name="Williams B."/>
            <person name="Wilson W."/>
            <person name="Wolfe G."/>
            <person name="Wurch L.L."/>
        </authorList>
    </citation>
    <scope>NUCLEOTIDE SEQUENCE</scope>
</reference>
<evidence type="ECO:0000313" key="7">
    <source>
        <dbReference type="EnsemblProtists" id="EOD39594"/>
    </source>
</evidence>
<dbReference type="Gene3D" id="3.30.70.100">
    <property type="match status" value="1"/>
</dbReference>
<organism evidence="7 8">
    <name type="scientific">Emiliania huxleyi (strain CCMP1516)</name>
    <dbReference type="NCBI Taxonomy" id="280463"/>
    <lineage>
        <taxon>Eukaryota</taxon>
        <taxon>Haptista</taxon>
        <taxon>Haptophyta</taxon>
        <taxon>Prymnesiophyceae</taxon>
        <taxon>Isochrysidales</taxon>
        <taxon>Noelaerhabdaceae</taxon>
        <taxon>Emiliania</taxon>
    </lineage>
</organism>
<dbReference type="Proteomes" id="UP000013827">
    <property type="component" value="Unassembled WGS sequence"/>
</dbReference>
<feature type="domain" description="HMA" evidence="6">
    <location>
        <begin position="157"/>
        <end position="222"/>
    </location>
</feature>
<keyword evidence="5" id="KW-0186">Copper</keyword>
<name>A0A0D3KV09_EMIH1</name>
<dbReference type="Pfam" id="PF04145">
    <property type="entry name" value="Ctr"/>
    <property type="match status" value="2"/>
</dbReference>
<evidence type="ECO:0000256" key="2">
    <source>
        <dbReference type="ARBA" id="ARBA00022723"/>
    </source>
</evidence>
<dbReference type="HOGENOM" id="CLU_1247353_0_0_1"/>
<dbReference type="PaxDb" id="2903-EOD39594"/>
<dbReference type="InterPro" id="IPR017969">
    <property type="entry name" value="Heavy-metal-associated_CS"/>
</dbReference>
<dbReference type="GeneID" id="17284865"/>
<dbReference type="AlphaFoldDB" id="A0A0D3KV09"/>
<keyword evidence="5" id="KW-0187">Copper transport</keyword>
<dbReference type="Pfam" id="PF00403">
    <property type="entry name" value="HMA"/>
    <property type="match status" value="1"/>
</dbReference>
<dbReference type="InterPro" id="IPR006121">
    <property type="entry name" value="HMA_dom"/>
</dbReference>
<comment type="subcellular location">
    <subcellularLocation>
        <location evidence="5">Membrane</location>
        <topology evidence="5">Multi-pass membrane protein</topology>
    </subcellularLocation>
</comment>
<dbReference type="PROSITE" id="PS01047">
    <property type="entry name" value="HMA_1"/>
    <property type="match status" value="1"/>
</dbReference>
<evidence type="ECO:0000256" key="3">
    <source>
        <dbReference type="ARBA" id="ARBA00022989"/>
    </source>
</evidence>
<evidence type="ECO:0000256" key="5">
    <source>
        <dbReference type="RuleBase" id="RU367022"/>
    </source>
</evidence>
<keyword evidence="2" id="KW-0479">Metal-binding</keyword>
<dbReference type="InterPro" id="IPR036163">
    <property type="entry name" value="HMA_dom_sf"/>
</dbReference>
<comment type="similarity">
    <text evidence="5">Belongs to the copper transporter (Ctr) (TC 1.A.56) family. SLC31A subfamily.</text>
</comment>
<keyword evidence="5" id="KW-0406">Ion transport</keyword>
<keyword evidence="4 5" id="KW-0472">Membrane</keyword>
<feature type="transmembrane region" description="Helical" evidence="5">
    <location>
        <begin position="48"/>
        <end position="66"/>
    </location>
</feature>
<proteinExistence type="inferred from homology"/>
<evidence type="ECO:0000256" key="4">
    <source>
        <dbReference type="ARBA" id="ARBA00023136"/>
    </source>
</evidence>
<dbReference type="SUPFAM" id="SSF55008">
    <property type="entry name" value="HMA, heavy metal-associated domain"/>
    <property type="match status" value="1"/>
</dbReference>
<feature type="transmembrane region" description="Helical" evidence="5">
    <location>
        <begin position="113"/>
        <end position="133"/>
    </location>
</feature>
<dbReference type="PROSITE" id="PS50846">
    <property type="entry name" value="HMA_2"/>
    <property type="match status" value="1"/>
</dbReference>
<keyword evidence="3 5" id="KW-1133">Transmembrane helix</keyword>
<dbReference type="EnsemblProtists" id="EOD39594">
    <property type="protein sequence ID" value="EOD39594"/>
    <property type="gene ID" value="EMIHUDRAFT_200135"/>
</dbReference>
<dbReference type="GO" id="GO:0046872">
    <property type="term" value="F:metal ion binding"/>
    <property type="evidence" value="ECO:0007669"/>
    <property type="project" value="UniProtKB-KW"/>
</dbReference>